<comment type="caution">
    <text evidence="1">The sequence shown here is derived from an EMBL/GenBank/DDBJ whole genome shotgun (WGS) entry which is preliminary data.</text>
</comment>
<proteinExistence type="predicted"/>
<organism evidence="1 2">
    <name type="scientific">Ancylostoma ceylanicum</name>
    <dbReference type="NCBI Taxonomy" id="53326"/>
    <lineage>
        <taxon>Eukaryota</taxon>
        <taxon>Metazoa</taxon>
        <taxon>Ecdysozoa</taxon>
        <taxon>Nematoda</taxon>
        <taxon>Chromadorea</taxon>
        <taxon>Rhabditida</taxon>
        <taxon>Rhabditina</taxon>
        <taxon>Rhabditomorpha</taxon>
        <taxon>Strongyloidea</taxon>
        <taxon>Ancylostomatidae</taxon>
        <taxon>Ancylostomatinae</taxon>
        <taxon>Ancylostoma</taxon>
    </lineage>
</organism>
<keyword evidence="2" id="KW-1185">Reference proteome</keyword>
<name>A0A016RUL8_9BILA</name>
<evidence type="ECO:0000313" key="1">
    <source>
        <dbReference type="EMBL" id="EYB82040.1"/>
    </source>
</evidence>
<dbReference type="EMBL" id="JARK01001704">
    <property type="protein sequence ID" value="EYB82040.1"/>
    <property type="molecule type" value="Genomic_DNA"/>
</dbReference>
<reference evidence="2" key="1">
    <citation type="journal article" date="2015" name="Nat. Genet.">
        <title>The genome and transcriptome of the zoonotic hookworm Ancylostoma ceylanicum identify infection-specific gene families.</title>
        <authorList>
            <person name="Schwarz E.M."/>
            <person name="Hu Y."/>
            <person name="Antoshechkin I."/>
            <person name="Miller M.M."/>
            <person name="Sternberg P.W."/>
            <person name="Aroian R.V."/>
        </authorList>
    </citation>
    <scope>NUCLEOTIDE SEQUENCE</scope>
    <source>
        <strain evidence="2">HY135</strain>
    </source>
</reference>
<evidence type="ECO:0000313" key="2">
    <source>
        <dbReference type="Proteomes" id="UP000024635"/>
    </source>
</evidence>
<dbReference type="AlphaFoldDB" id="A0A016RUL8"/>
<sequence length="89" mass="10371">MWARRRFSAISRRSFDRGYSCARTHLQYVFSGRSRPSPAVNQRISILRKNSERKVILNDLDRRRCLYDPDERRLVGGAGCSKRRIAEGA</sequence>
<gene>
    <name evidence="1" type="primary">Acey_s0368.g62</name>
    <name evidence="1" type="ORF">Y032_0368g62</name>
</gene>
<dbReference type="Proteomes" id="UP000024635">
    <property type="component" value="Unassembled WGS sequence"/>
</dbReference>
<accession>A0A016RUL8</accession>
<protein>
    <submittedName>
        <fullName evidence="1">Uncharacterized protein</fullName>
    </submittedName>
</protein>